<protein>
    <submittedName>
        <fullName evidence="3">Uncharacterized protein</fullName>
    </submittedName>
</protein>
<organism evidence="2 3">
    <name type="scientific">Trichuris muris</name>
    <name type="common">Mouse whipworm</name>
    <dbReference type="NCBI Taxonomy" id="70415"/>
    <lineage>
        <taxon>Eukaryota</taxon>
        <taxon>Metazoa</taxon>
        <taxon>Ecdysozoa</taxon>
        <taxon>Nematoda</taxon>
        <taxon>Enoplea</taxon>
        <taxon>Dorylaimia</taxon>
        <taxon>Trichinellida</taxon>
        <taxon>Trichuridae</taxon>
        <taxon>Trichuris</taxon>
    </lineage>
</organism>
<keyword evidence="2" id="KW-1185">Reference proteome</keyword>
<dbReference type="WBParaSite" id="TMUE_3000013574.1">
    <property type="protein sequence ID" value="TMUE_3000013574.1"/>
    <property type="gene ID" value="WBGene00301981"/>
</dbReference>
<dbReference type="AlphaFoldDB" id="A0A5S6R2P0"/>
<name>A0A5S6R2P0_TRIMR</name>
<dbReference type="Proteomes" id="UP000046395">
    <property type="component" value="Unassembled WGS sequence"/>
</dbReference>
<reference evidence="3" key="1">
    <citation type="submission" date="2019-12" db="UniProtKB">
        <authorList>
            <consortium name="WormBaseParasite"/>
        </authorList>
    </citation>
    <scope>IDENTIFICATION</scope>
</reference>
<proteinExistence type="predicted"/>
<evidence type="ECO:0000256" key="1">
    <source>
        <dbReference type="SAM" id="MobiDB-lite"/>
    </source>
</evidence>
<evidence type="ECO:0000313" key="2">
    <source>
        <dbReference type="Proteomes" id="UP000046395"/>
    </source>
</evidence>
<feature type="region of interest" description="Disordered" evidence="1">
    <location>
        <begin position="85"/>
        <end position="104"/>
    </location>
</feature>
<accession>A0A5S6R2P0</accession>
<sequence length="104" mass="11788">MTIERQQEMLILITATKIRLRSMPAGCDKLVLVVVGARALVHSDLAGFVPRLEEICPLKEDYDRVLQRPLLYHIGAKYLTGKDQDTELADTEEAPQAARTKKRR</sequence>
<evidence type="ECO:0000313" key="3">
    <source>
        <dbReference type="WBParaSite" id="TMUE_3000013574.1"/>
    </source>
</evidence>